<keyword evidence="2" id="KW-1185">Reference proteome</keyword>
<proteinExistence type="predicted"/>
<protein>
    <submittedName>
        <fullName evidence="1">Uncharacterized protein</fullName>
    </submittedName>
</protein>
<gene>
    <name evidence="1" type="ORF">FIPPAONL_00854</name>
</gene>
<reference evidence="1 2" key="1">
    <citation type="submission" date="2019-04" db="EMBL/GenBank/DDBJ databases">
        <title>Lactobacillus gasseri 7171 assembly.</title>
        <authorList>
            <person name="Joris B.R."/>
            <person name="Giguere D."/>
        </authorList>
    </citation>
    <scope>NUCLEOTIDE SEQUENCE [LARGE SCALE GENOMIC DNA]</scope>
    <source>
        <strain evidence="1 2">7171</strain>
    </source>
</reference>
<evidence type="ECO:0000313" key="2">
    <source>
        <dbReference type="Proteomes" id="UP000316012"/>
    </source>
</evidence>
<dbReference type="RefSeq" id="WP_230954393.1">
    <property type="nucleotide sequence ID" value="NZ_CAZZQE010000001.1"/>
</dbReference>
<comment type="caution">
    <text evidence="1">The sequence shown here is derived from an EMBL/GenBank/DDBJ whole genome shotgun (WGS) entry which is preliminary data.</text>
</comment>
<sequence>MLTLSTKLKVLDRNYYKAMVKEIELKRNSGTVDETVIDSMIFEEVTHLDKSLLLAKLTVLSKDF</sequence>
<evidence type="ECO:0000313" key="1">
    <source>
        <dbReference type="EMBL" id="TQW15349.1"/>
    </source>
</evidence>
<organism evidence="1 2">
    <name type="scientific">Lactobacillus gasseri</name>
    <dbReference type="NCBI Taxonomy" id="1596"/>
    <lineage>
        <taxon>Bacteria</taxon>
        <taxon>Bacillati</taxon>
        <taxon>Bacillota</taxon>
        <taxon>Bacilli</taxon>
        <taxon>Lactobacillales</taxon>
        <taxon>Lactobacillaceae</taxon>
        <taxon>Lactobacillus</taxon>
    </lineage>
</organism>
<name>A0ABY3BDY8_LACGS</name>
<accession>A0ABY3BDY8</accession>
<dbReference type="Proteomes" id="UP000316012">
    <property type="component" value="Unassembled WGS sequence"/>
</dbReference>
<dbReference type="EMBL" id="SRMD01000074">
    <property type="protein sequence ID" value="TQW15349.1"/>
    <property type="molecule type" value="Genomic_DNA"/>
</dbReference>